<dbReference type="Gene3D" id="1.10.4080.10">
    <property type="entry name" value="ADP-ribosylation/Crystallin J1"/>
    <property type="match status" value="1"/>
</dbReference>
<dbReference type="SUPFAM" id="SSF52799">
    <property type="entry name" value="(Phosphotyrosine protein) phosphatases II"/>
    <property type="match status" value="1"/>
</dbReference>
<comment type="cofactor">
    <cofactor evidence="3">
        <name>Mg(2+)</name>
        <dbReference type="ChEBI" id="CHEBI:18420"/>
    </cofactor>
    <text evidence="3">Binds 2 magnesium ions per subunit.</text>
</comment>
<dbReference type="PANTHER" id="PTHR16222:SF24">
    <property type="entry name" value="ADP-RIBOSYLHYDROLASE ARH3"/>
    <property type="match status" value="1"/>
</dbReference>
<dbReference type="InterPro" id="IPR036705">
    <property type="entry name" value="Ribosyl_crysJ1_sf"/>
</dbReference>
<keyword evidence="3" id="KW-0479">Metal-binding</keyword>
<keyword evidence="3" id="KW-0460">Magnesium</keyword>
<dbReference type="GO" id="GO:0016787">
    <property type="term" value="F:hydrolase activity"/>
    <property type="evidence" value="ECO:0007669"/>
    <property type="project" value="UniProtKB-KW"/>
</dbReference>
<dbReference type="Gene3D" id="3.90.190.10">
    <property type="entry name" value="Protein tyrosine phosphatase superfamily"/>
    <property type="match status" value="1"/>
</dbReference>
<feature type="binding site" evidence="3">
    <location>
        <position position="62"/>
    </location>
    <ligand>
        <name>Mg(2+)</name>
        <dbReference type="ChEBI" id="CHEBI:18420"/>
        <label>1</label>
    </ligand>
</feature>
<dbReference type="Proteomes" id="UP000298170">
    <property type="component" value="Unassembled WGS sequence"/>
</dbReference>
<dbReference type="Pfam" id="PF03747">
    <property type="entry name" value="ADP_ribosyl_GH"/>
    <property type="match status" value="1"/>
</dbReference>
<dbReference type="AlphaFoldDB" id="A0A4R9ADM7"/>
<dbReference type="SUPFAM" id="SSF101478">
    <property type="entry name" value="ADP-ribosylglycohydrolase"/>
    <property type="match status" value="1"/>
</dbReference>
<proteinExistence type="inferred from homology"/>
<comment type="caution">
    <text evidence="4">The sequence shown here is derived from an EMBL/GenBank/DDBJ whole genome shotgun (WGS) entry which is preliminary data.</text>
</comment>
<protein>
    <submittedName>
        <fullName evidence="4">ADP-ribosylglycohydrolase family protein</fullName>
    </submittedName>
</protein>
<keyword evidence="2 4" id="KW-0378">Hydrolase</keyword>
<feature type="binding site" evidence="3">
    <location>
        <position position="61"/>
    </location>
    <ligand>
        <name>Mg(2+)</name>
        <dbReference type="ChEBI" id="CHEBI:18420"/>
        <label>1</label>
    </ligand>
</feature>
<evidence type="ECO:0000313" key="4">
    <source>
        <dbReference type="EMBL" id="TFD58953.1"/>
    </source>
</evidence>
<dbReference type="GO" id="GO:0046872">
    <property type="term" value="F:metal ion binding"/>
    <property type="evidence" value="ECO:0007669"/>
    <property type="project" value="UniProtKB-KW"/>
</dbReference>
<comment type="similarity">
    <text evidence="1">Belongs to the ADP-ribosylglycohydrolase family.</text>
</comment>
<dbReference type="EMBL" id="SOHJ01000011">
    <property type="protein sequence ID" value="TFD58953.1"/>
    <property type="molecule type" value="Genomic_DNA"/>
</dbReference>
<dbReference type="PANTHER" id="PTHR16222">
    <property type="entry name" value="ADP-RIBOSYLGLYCOHYDROLASE"/>
    <property type="match status" value="1"/>
</dbReference>
<dbReference type="InterPro" id="IPR029021">
    <property type="entry name" value="Prot-tyrosine_phosphatase-like"/>
</dbReference>
<evidence type="ECO:0000313" key="5">
    <source>
        <dbReference type="Proteomes" id="UP000298170"/>
    </source>
</evidence>
<gene>
    <name evidence="4" type="ORF">E3T39_11370</name>
</gene>
<dbReference type="OrthoDB" id="9798107at2"/>
<evidence type="ECO:0000256" key="3">
    <source>
        <dbReference type="PIRSR" id="PIRSR605502-1"/>
    </source>
</evidence>
<dbReference type="RefSeq" id="WP_134515345.1">
    <property type="nucleotide sequence ID" value="NZ_SOHJ01000011.1"/>
</dbReference>
<feature type="binding site" evidence="3">
    <location>
        <position position="270"/>
    </location>
    <ligand>
        <name>Mg(2+)</name>
        <dbReference type="ChEBI" id="CHEBI:18420"/>
        <label>1</label>
    </ligand>
</feature>
<feature type="binding site" evidence="3">
    <location>
        <position position="271"/>
    </location>
    <ligand>
        <name>Mg(2+)</name>
        <dbReference type="ChEBI" id="CHEBI:18420"/>
        <label>1</label>
    </ligand>
</feature>
<keyword evidence="5" id="KW-1185">Reference proteome</keyword>
<dbReference type="InterPro" id="IPR050792">
    <property type="entry name" value="ADP-ribosylglycohydrolase"/>
</dbReference>
<evidence type="ECO:0000256" key="1">
    <source>
        <dbReference type="ARBA" id="ARBA00010702"/>
    </source>
</evidence>
<organism evidence="4 5">
    <name type="scientific">Cryobacterium suzukii</name>
    <dbReference type="NCBI Taxonomy" id="1259198"/>
    <lineage>
        <taxon>Bacteria</taxon>
        <taxon>Bacillati</taxon>
        <taxon>Actinomycetota</taxon>
        <taxon>Actinomycetes</taxon>
        <taxon>Micrococcales</taxon>
        <taxon>Microbacteriaceae</taxon>
        <taxon>Cryobacterium</taxon>
    </lineage>
</organism>
<feature type="binding site" evidence="3">
    <location>
        <position position="268"/>
    </location>
    <ligand>
        <name>Mg(2+)</name>
        <dbReference type="ChEBI" id="CHEBI:18420"/>
        <label>1</label>
    </ligand>
</feature>
<name>A0A4R9ADM7_9MICO</name>
<feature type="binding site" evidence="3">
    <location>
        <position position="63"/>
    </location>
    <ligand>
        <name>Mg(2+)</name>
        <dbReference type="ChEBI" id="CHEBI:18420"/>
        <label>1</label>
    </ligand>
</feature>
<sequence length="485" mass="51873">MNHTPQRLNTAQRDRVAGVLLGMACGDALGAGYEFGPPLAESTLVFMKGGGGFNWAPGEWTDDTSMAVPIARAAAEGLDLRDETVLDGIVAQWVDWAKTAPDVGIQLRAVLSKTEPTASGVRAVAKEHHVRHGRSGGNGSLMRTAPVALAYLDDPVALAEAARAISTLTHYETDAGDACVLWCLAIRHAVLEGKFDVRVGLPFLPADRRDLWETRIAVAETSQPSDFAHNGWVVEAFQGAWSAISTTKATDATHLRLALEASVRGGRDTDTVAAIAGGLLGAGWGASAVPAEWRRIVRGWPRLTAADLVRLGARATGDTETERHDYAYLGDVSTLVQHPHDDGVWLGAAGALDRLPAEIDAVISLCRVGTAQVPSRIRHHVEVRLIDKDHPAENSNLDFVLVDTVKAIATLRAEGHTVLLHCAQAQSRTPSVAALYAALYKGVAIDRALTEVLEVLPRTTPKQFLQAAIKRVAAERDVTNKETSL</sequence>
<accession>A0A4R9ADM7</accession>
<dbReference type="InterPro" id="IPR005502">
    <property type="entry name" value="Ribosyl_crysJ1"/>
</dbReference>
<evidence type="ECO:0000256" key="2">
    <source>
        <dbReference type="ARBA" id="ARBA00022801"/>
    </source>
</evidence>
<reference evidence="4 5" key="1">
    <citation type="submission" date="2019-03" db="EMBL/GenBank/DDBJ databases">
        <title>Genomics of glacier-inhabiting Cryobacterium strains.</title>
        <authorList>
            <person name="Liu Q."/>
            <person name="Xin Y.-H."/>
        </authorList>
    </citation>
    <scope>NUCLEOTIDE SEQUENCE [LARGE SCALE GENOMIC DNA]</scope>
    <source>
        <strain evidence="4 5">Sr39</strain>
    </source>
</reference>